<dbReference type="SUPFAM" id="SSF103473">
    <property type="entry name" value="MFS general substrate transporter"/>
    <property type="match status" value="1"/>
</dbReference>
<keyword evidence="6 7" id="KW-0472">Membrane</keyword>
<dbReference type="AlphaFoldDB" id="A0A8J7GN57"/>
<feature type="transmembrane region" description="Helical" evidence="7">
    <location>
        <begin position="230"/>
        <end position="251"/>
    </location>
</feature>
<dbReference type="GO" id="GO:0042128">
    <property type="term" value="P:nitrate assimilation"/>
    <property type="evidence" value="ECO:0007669"/>
    <property type="project" value="UniProtKB-KW"/>
</dbReference>
<dbReference type="Pfam" id="PF07690">
    <property type="entry name" value="MFS_1"/>
    <property type="match status" value="1"/>
</dbReference>
<reference evidence="9" key="1">
    <citation type="submission" date="2020-11" db="EMBL/GenBank/DDBJ databases">
        <title>Sequencing the genomes of 1000 actinobacteria strains.</title>
        <authorList>
            <person name="Klenk H.-P."/>
        </authorList>
    </citation>
    <scope>NUCLEOTIDE SEQUENCE</scope>
    <source>
        <strain evidence="9">DSM 45356</strain>
    </source>
</reference>
<dbReference type="RefSeq" id="WP_197007893.1">
    <property type="nucleotide sequence ID" value="NZ_BONS01000013.1"/>
</dbReference>
<feature type="transmembrane region" description="Helical" evidence="7">
    <location>
        <begin position="400"/>
        <end position="421"/>
    </location>
</feature>
<keyword evidence="5" id="KW-0534">Nitrate assimilation</keyword>
<sequence>MGRWITQWTPEEPEFWAATGQKVARRNLVFSILAEHFGFSIWLLWSVVAVSLPAAGFRFSVDQLFWLVALPNLVGAFMRLPYTAAVARFGGRNWTTVSAALLLIPLSLMAYCVSTPGTQYSMFLFAAATAGLGGGNFASSMANISYFYPEARKGFALGLNAAGGNIGVAVVQFAVPAVVVTAAAPHLVNAPLLWLLPVLVAVACAWAFMDNLTVARAKMSEQLTALRSRHTWVMSFLYIGTFGSFIGYSAALPLLIKGQFAEVAWPYWAALGPLVGSVSRPVGGWLSDRVGGARVTLGVFAVMAVGVTGVLAGLSSHAFGLFLASFGLLFVTSGVGNGSTYRMIPAIFRTEAADAGRTELEGKRTAAAVIGLASAIGALGGFLIPRGFAISITNTGSIRTALYVFLASYAVCGVATWWFYLRKVLVTRVPNLAHARV</sequence>
<dbReference type="EMBL" id="JADOUF010000001">
    <property type="protein sequence ID" value="MBG6141491.1"/>
    <property type="molecule type" value="Genomic_DNA"/>
</dbReference>
<evidence type="ECO:0000313" key="9">
    <source>
        <dbReference type="EMBL" id="MBG6141491.1"/>
    </source>
</evidence>
<keyword evidence="4 7" id="KW-1133">Transmembrane helix</keyword>
<evidence type="ECO:0000259" key="8">
    <source>
        <dbReference type="PROSITE" id="PS50850"/>
    </source>
</evidence>
<feature type="domain" description="Major facilitator superfamily (MFS) profile" evidence="8">
    <location>
        <begin position="199"/>
        <end position="437"/>
    </location>
</feature>
<evidence type="ECO:0000256" key="4">
    <source>
        <dbReference type="ARBA" id="ARBA00022989"/>
    </source>
</evidence>
<accession>A0A8J7GN57</accession>
<keyword evidence="3 7" id="KW-0812">Transmembrane</keyword>
<feature type="transmembrane region" description="Helical" evidence="7">
    <location>
        <begin position="28"/>
        <end position="52"/>
    </location>
</feature>
<keyword evidence="10" id="KW-1185">Reference proteome</keyword>
<evidence type="ECO:0000256" key="3">
    <source>
        <dbReference type="ARBA" id="ARBA00022692"/>
    </source>
</evidence>
<evidence type="ECO:0000256" key="6">
    <source>
        <dbReference type="ARBA" id="ARBA00023136"/>
    </source>
</evidence>
<dbReference type="InterPro" id="IPR044772">
    <property type="entry name" value="NO3_transporter"/>
</dbReference>
<dbReference type="Gene3D" id="1.20.1250.20">
    <property type="entry name" value="MFS general substrate transporter like domains"/>
    <property type="match status" value="1"/>
</dbReference>
<dbReference type="PANTHER" id="PTHR23515">
    <property type="entry name" value="HIGH-AFFINITY NITRATE TRANSPORTER 2.3"/>
    <property type="match status" value="1"/>
</dbReference>
<evidence type="ECO:0000256" key="1">
    <source>
        <dbReference type="ARBA" id="ARBA00004651"/>
    </source>
</evidence>
<feature type="transmembrane region" description="Helical" evidence="7">
    <location>
        <begin position="191"/>
        <end position="209"/>
    </location>
</feature>
<feature type="transmembrane region" description="Helical" evidence="7">
    <location>
        <begin position="123"/>
        <end position="148"/>
    </location>
</feature>
<evidence type="ECO:0000313" key="10">
    <source>
        <dbReference type="Proteomes" id="UP000622552"/>
    </source>
</evidence>
<proteinExistence type="inferred from homology"/>
<name>A0A8J7GN57_9ACTN</name>
<dbReference type="GO" id="GO:0005886">
    <property type="term" value="C:plasma membrane"/>
    <property type="evidence" value="ECO:0007669"/>
    <property type="project" value="UniProtKB-SubCell"/>
</dbReference>
<organism evidence="9 10">
    <name type="scientific">Longispora fulva</name>
    <dbReference type="NCBI Taxonomy" id="619741"/>
    <lineage>
        <taxon>Bacteria</taxon>
        <taxon>Bacillati</taxon>
        <taxon>Actinomycetota</taxon>
        <taxon>Actinomycetes</taxon>
        <taxon>Micromonosporales</taxon>
        <taxon>Micromonosporaceae</taxon>
        <taxon>Longispora</taxon>
    </lineage>
</organism>
<evidence type="ECO:0000256" key="5">
    <source>
        <dbReference type="ARBA" id="ARBA00023063"/>
    </source>
</evidence>
<protein>
    <submittedName>
        <fullName evidence="9">NNP family nitrate/nitrite transporter-like MFS transporter</fullName>
    </submittedName>
</protein>
<feature type="transmembrane region" description="Helical" evidence="7">
    <location>
        <begin position="94"/>
        <end position="111"/>
    </location>
</feature>
<feature type="transmembrane region" description="Helical" evidence="7">
    <location>
        <begin position="155"/>
        <end position="179"/>
    </location>
</feature>
<evidence type="ECO:0000256" key="2">
    <source>
        <dbReference type="ARBA" id="ARBA00008432"/>
    </source>
</evidence>
<comment type="subcellular location">
    <subcellularLocation>
        <location evidence="1">Cell membrane</location>
        <topology evidence="1">Multi-pass membrane protein</topology>
    </subcellularLocation>
</comment>
<evidence type="ECO:0000256" key="7">
    <source>
        <dbReference type="SAM" id="Phobius"/>
    </source>
</evidence>
<dbReference type="Proteomes" id="UP000622552">
    <property type="component" value="Unassembled WGS sequence"/>
</dbReference>
<dbReference type="InterPro" id="IPR011701">
    <property type="entry name" value="MFS"/>
</dbReference>
<dbReference type="InterPro" id="IPR036259">
    <property type="entry name" value="MFS_trans_sf"/>
</dbReference>
<dbReference type="InterPro" id="IPR020846">
    <property type="entry name" value="MFS_dom"/>
</dbReference>
<feature type="transmembrane region" description="Helical" evidence="7">
    <location>
        <begin position="64"/>
        <end position="82"/>
    </location>
</feature>
<feature type="transmembrane region" description="Helical" evidence="7">
    <location>
        <begin position="365"/>
        <end position="388"/>
    </location>
</feature>
<comment type="similarity">
    <text evidence="2">Belongs to the major facilitator superfamily. Nitrate/nitrite porter (TC 2.A.1.8) family.</text>
</comment>
<feature type="transmembrane region" description="Helical" evidence="7">
    <location>
        <begin position="263"/>
        <end position="283"/>
    </location>
</feature>
<feature type="transmembrane region" description="Helical" evidence="7">
    <location>
        <begin position="321"/>
        <end position="344"/>
    </location>
</feature>
<dbReference type="GO" id="GO:0015112">
    <property type="term" value="F:nitrate transmembrane transporter activity"/>
    <property type="evidence" value="ECO:0007669"/>
    <property type="project" value="InterPro"/>
</dbReference>
<feature type="transmembrane region" description="Helical" evidence="7">
    <location>
        <begin position="295"/>
        <end position="315"/>
    </location>
</feature>
<comment type="caution">
    <text evidence="9">The sequence shown here is derived from an EMBL/GenBank/DDBJ whole genome shotgun (WGS) entry which is preliminary data.</text>
</comment>
<dbReference type="PROSITE" id="PS50850">
    <property type="entry name" value="MFS"/>
    <property type="match status" value="1"/>
</dbReference>
<gene>
    <name evidence="9" type="ORF">IW245_007685</name>
</gene>
<dbReference type="CDD" id="cd17341">
    <property type="entry name" value="MFS_NRT2_like"/>
    <property type="match status" value="1"/>
</dbReference>